<accession>A0A8J2YC15</accession>
<dbReference type="SMART" id="SM00228">
    <property type="entry name" value="PDZ"/>
    <property type="match status" value="1"/>
</dbReference>
<dbReference type="NCBIfam" id="TIGR02860">
    <property type="entry name" value="spore_IV_B"/>
    <property type="match status" value="1"/>
</dbReference>
<dbReference type="EMBL" id="BMHQ01000003">
    <property type="protein sequence ID" value="GGE10482.1"/>
    <property type="molecule type" value="Genomic_DNA"/>
</dbReference>
<sequence>MGQRKLKKWLGLFLVCILVWGGTSTGFQQCFSFPKEMRLFAGSFKTLRLSLPTSATVSASNPDLVEINGKGHLPVRVNLKEPFILTSKKTGQAQVTLKLFGKVPFKRFRLQILPDIRVIPGGQSIGVKLRAQGMLVVGHHRVKEGEPSPGEKADIHIGDYILTINGEPIRDMNQVGFIAQKAGEADQSIRVELLHDGRRKKVTLKPEFDEREHGYRLGLYIRNSATGVGTLTFYDPERKKYGALGHVITDMDTGQPIAVGDGTIVHSNVTSIQKGASGEPGEKRAIFFQENQKLGNITQNTQFGIFGDMDRHPGGGMYQKSVPVALAEEVKEGPAQILTVVEGQKVEKYDIEIVHLIRQKYPATKGLIIKVTDPRLLKKTGGIVQGMSGSPILQNGKLAGAVTHVFVNDPSSGYGTYIEWMLQDAKVMPTRGQQGPAFL</sequence>
<evidence type="ECO:0000313" key="2">
    <source>
        <dbReference type="EMBL" id="GGE10482.1"/>
    </source>
</evidence>
<dbReference type="Pfam" id="PF05580">
    <property type="entry name" value="Peptidase_S55"/>
    <property type="match status" value="1"/>
</dbReference>
<dbReference type="InterPro" id="IPR001478">
    <property type="entry name" value="PDZ"/>
</dbReference>
<dbReference type="Pfam" id="PF17820">
    <property type="entry name" value="PDZ_6"/>
    <property type="match status" value="1"/>
</dbReference>
<comment type="caution">
    <text evidence="2">The sequence shown here is derived from an EMBL/GenBank/DDBJ whole genome shotgun (WGS) entry which is preliminary data.</text>
</comment>
<evidence type="ECO:0000259" key="1">
    <source>
        <dbReference type="PROSITE" id="PS51494"/>
    </source>
</evidence>
<dbReference type="InterPro" id="IPR036034">
    <property type="entry name" value="PDZ_sf"/>
</dbReference>
<protein>
    <submittedName>
        <fullName evidence="2">SpoIVB peptidase</fullName>
    </submittedName>
</protein>
<dbReference type="RefSeq" id="WP_188646784.1">
    <property type="nucleotide sequence ID" value="NZ_BMHQ01000003.1"/>
</dbReference>
<dbReference type="Gene3D" id="2.30.42.10">
    <property type="match status" value="1"/>
</dbReference>
<evidence type="ECO:0000313" key="3">
    <source>
        <dbReference type="Proteomes" id="UP000625210"/>
    </source>
</evidence>
<keyword evidence="3" id="KW-1185">Reference proteome</keyword>
<organism evidence="2 3">
    <name type="scientific">Marinithermofilum abyssi</name>
    <dbReference type="NCBI Taxonomy" id="1571185"/>
    <lineage>
        <taxon>Bacteria</taxon>
        <taxon>Bacillati</taxon>
        <taxon>Bacillota</taxon>
        <taxon>Bacilli</taxon>
        <taxon>Bacillales</taxon>
        <taxon>Thermoactinomycetaceae</taxon>
        <taxon>Marinithermofilum</taxon>
    </lineage>
</organism>
<dbReference type="InterPro" id="IPR014219">
    <property type="entry name" value="SpoIVB"/>
</dbReference>
<gene>
    <name evidence="2" type="primary">spoIVB</name>
    <name evidence="2" type="ORF">GCM10011571_09730</name>
</gene>
<dbReference type="SUPFAM" id="SSF50156">
    <property type="entry name" value="PDZ domain-like"/>
    <property type="match status" value="1"/>
</dbReference>
<dbReference type="InterPro" id="IPR041489">
    <property type="entry name" value="PDZ_6"/>
</dbReference>
<reference evidence="2" key="1">
    <citation type="journal article" date="2014" name="Int. J. Syst. Evol. Microbiol.">
        <title>Complete genome sequence of Corynebacterium casei LMG S-19264T (=DSM 44701T), isolated from a smear-ripened cheese.</title>
        <authorList>
            <consortium name="US DOE Joint Genome Institute (JGI-PGF)"/>
            <person name="Walter F."/>
            <person name="Albersmeier A."/>
            <person name="Kalinowski J."/>
            <person name="Ruckert C."/>
        </authorList>
    </citation>
    <scope>NUCLEOTIDE SEQUENCE</scope>
    <source>
        <strain evidence="2">CGMCC 1.15179</strain>
    </source>
</reference>
<reference evidence="2" key="2">
    <citation type="submission" date="2020-09" db="EMBL/GenBank/DDBJ databases">
        <authorList>
            <person name="Sun Q."/>
            <person name="Zhou Y."/>
        </authorList>
    </citation>
    <scope>NUCLEOTIDE SEQUENCE</scope>
    <source>
        <strain evidence="2">CGMCC 1.15179</strain>
    </source>
</reference>
<dbReference type="PROSITE" id="PS51494">
    <property type="entry name" value="SPOIVB"/>
    <property type="match status" value="1"/>
</dbReference>
<dbReference type="InterPro" id="IPR008763">
    <property type="entry name" value="Peptidase_S55"/>
</dbReference>
<feature type="domain" description="Peptidase S55" evidence="1">
    <location>
        <begin position="198"/>
        <end position="437"/>
    </location>
</feature>
<dbReference type="Proteomes" id="UP000625210">
    <property type="component" value="Unassembled WGS sequence"/>
</dbReference>
<name>A0A8J2YC15_9BACL</name>
<dbReference type="AlphaFoldDB" id="A0A8J2YC15"/>
<proteinExistence type="predicted"/>